<protein>
    <submittedName>
        <fullName evidence="4">Class I SAM-dependent methyltransferase</fullName>
    </submittedName>
</protein>
<dbReference type="Proteomes" id="UP000509222">
    <property type="component" value="Chromosome"/>
</dbReference>
<dbReference type="InterPro" id="IPR041698">
    <property type="entry name" value="Methyltransf_25"/>
</dbReference>
<sequence>MLNKQGFDLWANDYDQTVQISEENNQYPFAGYKEILNTIFNEAMQTECSHVLDIGFGTGILASRLYQEGHQIDGVDFSAEMIAIAQVKMPKAKLIEGDIAEGLPAELKDETYDSIISTYALHHLTDEGKVEFIQELLPSLAEGGKIYIGDIAFETRGQLEQCKKDSAGYWDHDEFYFVYEEIREALKGICCCEFHPVSHCGGVFVLSV</sequence>
<name>A0A7H8Q9J8_9BACL</name>
<proteinExistence type="predicted"/>
<dbReference type="InterPro" id="IPR029063">
    <property type="entry name" value="SAM-dependent_MTases_sf"/>
</dbReference>
<dbReference type="PANTHER" id="PTHR43861:SF1">
    <property type="entry name" value="TRANS-ACONITATE 2-METHYLTRANSFERASE"/>
    <property type="match status" value="1"/>
</dbReference>
<dbReference type="CDD" id="cd02440">
    <property type="entry name" value="AdoMet_MTases"/>
    <property type="match status" value="1"/>
</dbReference>
<evidence type="ECO:0000259" key="3">
    <source>
        <dbReference type="Pfam" id="PF13649"/>
    </source>
</evidence>
<dbReference type="GO" id="GO:0008168">
    <property type="term" value="F:methyltransferase activity"/>
    <property type="evidence" value="ECO:0007669"/>
    <property type="project" value="UniProtKB-KW"/>
</dbReference>
<reference evidence="5" key="1">
    <citation type="submission" date="2020-06" db="EMBL/GenBank/DDBJ databases">
        <title>Isolation of Planomicrobium glaciei.</title>
        <authorList>
            <person name="Malisova L."/>
            <person name="Safrankova R."/>
            <person name="Jakubu V."/>
            <person name="Spanelova P."/>
        </authorList>
    </citation>
    <scope>NUCLEOTIDE SEQUENCE [LARGE SCALE GENOMIC DNA]</scope>
    <source>
        <strain evidence="5">NRL-ATB46093</strain>
    </source>
</reference>
<organism evidence="4 5">
    <name type="scientific">Planococcus glaciei</name>
    <dbReference type="NCBI Taxonomy" id="459472"/>
    <lineage>
        <taxon>Bacteria</taxon>
        <taxon>Bacillati</taxon>
        <taxon>Bacillota</taxon>
        <taxon>Bacilli</taxon>
        <taxon>Bacillales</taxon>
        <taxon>Caryophanaceae</taxon>
        <taxon>Planococcus</taxon>
    </lineage>
</organism>
<dbReference type="AlphaFoldDB" id="A0A7H8Q9J8"/>
<dbReference type="SUPFAM" id="SSF53335">
    <property type="entry name" value="S-adenosyl-L-methionine-dependent methyltransferases"/>
    <property type="match status" value="1"/>
</dbReference>
<evidence type="ECO:0000313" key="4">
    <source>
        <dbReference type="EMBL" id="QKX50202.1"/>
    </source>
</evidence>
<dbReference type="EMBL" id="CP051177">
    <property type="protein sequence ID" value="QKX50202.1"/>
    <property type="molecule type" value="Genomic_DNA"/>
</dbReference>
<dbReference type="RefSeq" id="WP_176294271.1">
    <property type="nucleotide sequence ID" value="NZ_CP051177.1"/>
</dbReference>
<evidence type="ECO:0000256" key="1">
    <source>
        <dbReference type="ARBA" id="ARBA00022603"/>
    </source>
</evidence>
<evidence type="ECO:0000256" key="2">
    <source>
        <dbReference type="ARBA" id="ARBA00022679"/>
    </source>
</evidence>
<feature type="domain" description="Methyltransferase" evidence="3">
    <location>
        <begin position="51"/>
        <end position="144"/>
    </location>
</feature>
<keyword evidence="2 4" id="KW-0808">Transferase</keyword>
<dbReference type="PANTHER" id="PTHR43861">
    <property type="entry name" value="TRANS-ACONITATE 2-METHYLTRANSFERASE-RELATED"/>
    <property type="match status" value="1"/>
</dbReference>
<accession>A0A7H8Q9J8</accession>
<gene>
    <name evidence="4" type="ORF">HF394_06130</name>
</gene>
<dbReference type="Gene3D" id="3.40.50.150">
    <property type="entry name" value="Vaccinia Virus protein VP39"/>
    <property type="match status" value="1"/>
</dbReference>
<keyword evidence="5" id="KW-1185">Reference proteome</keyword>
<evidence type="ECO:0000313" key="5">
    <source>
        <dbReference type="Proteomes" id="UP000509222"/>
    </source>
</evidence>
<dbReference type="GO" id="GO:0032259">
    <property type="term" value="P:methylation"/>
    <property type="evidence" value="ECO:0007669"/>
    <property type="project" value="UniProtKB-KW"/>
</dbReference>
<keyword evidence="1 4" id="KW-0489">Methyltransferase</keyword>
<dbReference type="Pfam" id="PF13649">
    <property type="entry name" value="Methyltransf_25"/>
    <property type="match status" value="1"/>
</dbReference>